<accession>A0A6D2KQ16</accession>
<dbReference type="Proteomes" id="UP000467841">
    <property type="component" value="Unassembled WGS sequence"/>
</dbReference>
<keyword evidence="3" id="KW-1185">Reference proteome</keyword>
<keyword evidence="1" id="KW-1133">Transmembrane helix</keyword>
<organism evidence="2 3">
    <name type="scientific">Microthlaspi erraticum</name>
    <dbReference type="NCBI Taxonomy" id="1685480"/>
    <lineage>
        <taxon>Eukaryota</taxon>
        <taxon>Viridiplantae</taxon>
        <taxon>Streptophyta</taxon>
        <taxon>Embryophyta</taxon>
        <taxon>Tracheophyta</taxon>
        <taxon>Spermatophyta</taxon>
        <taxon>Magnoliopsida</taxon>
        <taxon>eudicotyledons</taxon>
        <taxon>Gunneridae</taxon>
        <taxon>Pentapetalae</taxon>
        <taxon>rosids</taxon>
        <taxon>malvids</taxon>
        <taxon>Brassicales</taxon>
        <taxon>Brassicaceae</taxon>
        <taxon>Coluteocarpeae</taxon>
        <taxon>Microthlaspi</taxon>
    </lineage>
</organism>
<feature type="transmembrane region" description="Helical" evidence="1">
    <location>
        <begin position="96"/>
        <end position="114"/>
    </location>
</feature>
<dbReference type="OrthoDB" id="1026938at2759"/>
<dbReference type="EMBL" id="CACVBM020001607">
    <property type="protein sequence ID" value="CAA7055411.1"/>
    <property type="molecule type" value="Genomic_DNA"/>
</dbReference>
<reference evidence="2" key="1">
    <citation type="submission" date="2020-01" db="EMBL/GenBank/DDBJ databases">
        <authorList>
            <person name="Mishra B."/>
        </authorList>
    </citation>
    <scope>NUCLEOTIDE SEQUENCE [LARGE SCALE GENOMIC DNA]</scope>
</reference>
<feature type="transmembrane region" description="Helical" evidence="1">
    <location>
        <begin position="121"/>
        <end position="140"/>
    </location>
</feature>
<comment type="caution">
    <text evidence="2">The sequence shown here is derived from an EMBL/GenBank/DDBJ whole genome shotgun (WGS) entry which is preliminary data.</text>
</comment>
<proteinExistence type="predicted"/>
<gene>
    <name evidence="2" type="ORF">MERR_LOCUS42647</name>
</gene>
<feature type="transmembrane region" description="Helical" evidence="1">
    <location>
        <begin position="25"/>
        <end position="46"/>
    </location>
</feature>
<dbReference type="AlphaFoldDB" id="A0A6D2KQ16"/>
<keyword evidence="1" id="KW-0812">Transmembrane</keyword>
<sequence>MATTTSTTNVGETHFSRLWRKDGNLRYGVAMTNIIITLNIAAIVYINMTKPKIHVDDLVLEYVLCFGMFYMTTIMLSCACWFMAMDHDEDAGCYLAGRIGHTLGFSMFLGFLYAISPRLALYFGLPCLLWFIPAMIAPWFPCGTWWNFAKQPQPQPQSTVADIV</sequence>
<evidence type="ECO:0000313" key="2">
    <source>
        <dbReference type="EMBL" id="CAA7055411.1"/>
    </source>
</evidence>
<name>A0A6D2KQ16_9BRAS</name>
<keyword evidence="1" id="KW-0472">Membrane</keyword>
<protein>
    <submittedName>
        <fullName evidence="2">Uncharacterized protein</fullName>
    </submittedName>
</protein>
<evidence type="ECO:0000256" key="1">
    <source>
        <dbReference type="SAM" id="Phobius"/>
    </source>
</evidence>
<feature type="transmembrane region" description="Helical" evidence="1">
    <location>
        <begin position="58"/>
        <end position="84"/>
    </location>
</feature>
<evidence type="ECO:0000313" key="3">
    <source>
        <dbReference type="Proteomes" id="UP000467841"/>
    </source>
</evidence>